<evidence type="ECO:0000256" key="4">
    <source>
        <dbReference type="ARBA" id="ARBA00022827"/>
    </source>
</evidence>
<dbReference type="InterPro" id="IPR016169">
    <property type="entry name" value="FAD-bd_PCMH_sub2"/>
</dbReference>
<dbReference type="AlphaFoldDB" id="A0A8J3R019"/>
<keyword evidence="3" id="KW-0285">Flavoprotein</keyword>
<comment type="cofactor">
    <cofactor evidence="1">
        <name>FAD</name>
        <dbReference type="ChEBI" id="CHEBI:57692"/>
    </cofactor>
</comment>
<dbReference type="Pfam" id="PF01565">
    <property type="entry name" value="FAD_binding_4"/>
    <property type="match status" value="1"/>
</dbReference>
<dbReference type="Gene3D" id="3.40.462.20">
    <property type="match status" value="1"/>
</dbReference>
<comment type="caution">
    <text evidence="7">The sequence shown here is derived from an EMBL/GenBank/DDBJ whole genome shotgun (WGS) entry which is preliminary data.</text>
</comment>
<dbReference type="PANTHER" id="PTHR42973">
    <property type="entry name" value="BINDING OXIDOREDUCTASE, PUTATIVE (AFU_ORTHOLOGUE AFUA_1G17690)-RELATED"/>
    <property type="match status" value="1"/>
</dbReference>
<dbReference type="RefSeq" id="WP_203922796.1">
    <property type="nucleotide sequence ID" value="NZ_BONZ01000079.1"/>
</dbReference>
<evidence type="ECO:0000256" key="2">
    <source>
        <dbReference type="ARBA" id="ARBA00005466"/>
    </source>
</evidence>
<name>A0A8J3R019_9ACTN</name>
<dbReference type="NCBIfam" id="TIGR01409">
    <property type="entry name" value="TAT_signal_seq"/>
    <property type="match status" value="1"/>
</dbReference>
<dbReference type="EMBL" id="BONZ01000079">
    <property type="protein sequence ID" value="GIH19327.1"/>
    <property type="molecule type" value="Genomic_DNA"/>
</dbReference>
<keyword evidence="8" id="KW-1185">Reference proteome</keyword>
<dbReference type="Gene3D" id="3.30.43.10">
    <property type="entry name" value="Uridine Diphospho-n-acetylenolpyruvylglucosamine Reductase, domain 2"/>
    <property type="match status" value="1"/>
</dbReference>
<dbReference type="GO" id="GO:0016491">
    <property type="term" value="F:oxidoreductase activity"/>
    <property type="evidence" value="ECO:0007669"/>
    <property type="project" value="UniProtKB-KW"/>
</dbReference>
<evidence type="ECO:0000256" key="5">
    <source>
        <dbReference type="ARBA" id="ARBA00023002"/>
    </source>
</evidence>
<dbReference type="InterPro" id="IPR012951">
    <property type="entry name" value="BBE"/>
</dbReference>
<dbReference type="InterPro" id="IPR006311">
    <property type="entry name" value="TAT_signal"/>
</dbReference>
<evidence type="ECO:0000313" key="7">
    <source>
        <dbReference type="EMBL" id="GIH19327.1"/>
    </source>
</evidence>
<dbReference type="InterPro" id="IPR050416">
    <property type="entry name" value="FAD-linked_Oxidoreductase"/>
</dbReference>
<evidence type="ECO:0000259" key="6">
    <source>
        <dbReference type="PROSITE" id="PS51387"/>
    </source>
</evidence>
<organism evidence="7 8">
    <name type="scientific">Rugosimonospora africana</name>
    <dbReference type="NCBI Taxonomy" id="556532"/>
    <lineage>
        <taxon>Bacteria</taxon>
        <taxon>Bacillati</taxon>
        <taxon>Actinomycetota</taxon>
        <taxon>Actinomycetes</taxon>
        <taxon>Micromonosporales</taxon>
        <taxon>Micromonosporaceae</taxon>
        <taxon>Rugosimonospora</taxon>
    </lineage>
</organism>
<keyword evidence="4" id="KW-0274">FAD</keyword>
<dbReference type="InterPro" id="IPR036318">
    <property type="entry name" value="FAD-bd_PCMH-like_sf"/>
</dbReference>
<keyword evidence="5" id="KW-0560">Oxidoreductase</keyword>
<dbReference type="InterPro" id="IPR006094">
    <property type="entry name" value="Oxid_FAD_bind_N"/>
</dbReference>
<evidence type="ECO:0000256" key="3">
    <source>
        <dbReference type="ARBA" id="ARBA00022630"/>
    </source>
</evidence>
<protein>
    <submittedName>
        <fullName evidence="7">Putative FAD-linked oxidoreductase YgaK</fullName>
    </submittedName>
</protein>
<evidence type="ECO:0000313" key="8">
    <source>
        <dbReference type="Proteomes" id="UP000642748"/>
    </source>
</evidence>
<dbReference type="PANTHER" id="PTHR42973:SF39">
    <property type="entry name" value="FAD-BINDING PCMH-TYPE DOMAIN-CONTAINING PROTEIN"/>
    <property type="match status" value="1"/>
</dbReference>
<dbReference type="Gene3D" id="3.30.465.10">
    <property type="match status" value="1"/>
</dbReference>
<dbReference type="InterPro" id="IPR019546">
    <property type="entry name" value="TAT_signal_bac_arc"/>
</dbReference>
<dbReference type="SUPFAM" id="SSF56176">
    <property type="entry name" value="FAD-binding/transporter-associated domain-like"/>
    <property type="match status" value="1"/>
</dbReference>
<feature type="domain" description="FAD-binding PCMH-type" evidence="6">
    <location>
        <begin position="76"/>
        <end position="251"/>
    </location>
</feature>
<dbReference type="Proteomes" id="UP000642748">
    <property type="component" value="Unassembled WGS sequence"/>
</dbReference>
<gene>
    <name evidence="7" type="primary">ygaK</name>
    <name evidence="7" type="ORF">Raf01_74990</name>
</gene>
<comment type="similarity">
    <text evidence="2">Belongs to the oxygen-dependent FAD-linked oxidoreductase family.</text>
</comment>
<dbReference type="Pfam" id="PF10518">
    <property type="entry name" value="TAT_signal"/>
    <property type="match status" value="1"/>
</dbReference>
<reference evidence="7" key="1">
    <citation type="submission" date="2021-01" db="EMBL/GenBank/DDBJ databases">
        <title>Whole genome shotgun sequence of Rugosimonospora africana NBRC 104875.</title>
        <authorList>
            <person name="Komaki H."/>
            <person name="Tamura T."/>
        </authorList>
    </citation>
    <scope>NUCLEOTIDE SEQUENCE</scope>
    <source>
        <strain evidence="7">NBRC 104875</strain>
    </source>
</reference>
<dbReference type="GO" id="GO:0071949">
    <property type="term" value="F:FAD binding"/>
    <property type="evidence" value="ECO:0007669"/>
    <property type="project" value="InterPro"/>
</dbReference>
<dbReference type="PROSITE" id="PS51387">
    <property type="entry name" value="FAD_PCMH"/>
    <property type="match status" value="1"/>
</dbReference>
<proteinExistence type="inferred from homology"/>
<dbReference type="InterPro" id="IPR016167">
    <property type="entry name" value="FAD-bd_PCMH_sub1"/>
</dbReference>
<evidence type="ECO:0000256" key="1">
    <source>
        <dbReference type="ARBA" id="ARBA00001974"/>
    </source>
</evidence>
<dbReference type="PROSITE" id="PS51318">
    <property type="entry name" value="TAT"/>
    <property type="match status" value="1"/>
</dbReference>
<dbReference type="Pfam" id="PF08031">
    <property type="entry name" value="BBE"/>
    <property type="match status" value="1"/>
</dbReference>
<accession>A0A8J3R019</accession>
<sequence>MPDLSRRDLLKATAAAGAGAVILPAVVTGGMSDVAAYGSGSDCKAECEPPAKLTGRIVRPQDPDYPEASLGWDELFVHYPLVIVFAQETQDVVNALTWARQNNVSLRVRSGRHALEGWSNVDNGIVIDVSELKSTHIDTATGIAKVGAGLNQGEAVAALAKHDLAVTTGTEDSVGLSGATLGGGLGFLLRYLGMACDSLVGAEVVVPTGIDGAKAIKADLNNNSDLLWALRGAGNGNYGIVTSLTYKASPLKSVAYLTATWDGLSDLQGIFDTWQRTAPLSDFRLGSQLEIHKSQILLFAVLAEGTAAEIRHLLDPILSIDTPDVAVQTGNWGDIYAGFQTPVADEPAFWKFFSQFTTDPFPKKAISIIRSFINDAPSEDSNYFTQAFGTGAQTKQPRGGSAFNHRDALFYAEPGAGWGDRANPDCDDPTTPIAQAWIAEFSQALRPYVNGAYVNVPNIGMQEWETAYWGSNFDRLRRIKQKYDPQNIFQYEQSVPPASC</sequence>
<dbReference type="InterPro" id="IPR016166">
    <property type="entry name" value="FAD-bd_PCMH"/>
</dbReference>